<feature type="compositionally biased region" description="Basic and acidic residues" evidence="1">
    <location>
        <begin position="331"/>
        <end position="343"/>
    </location>
</feature>
<protein>
    <submittedName>
        <fullName evidence="2">Uncharacterized protein</fullName>
    </submittedName>
</protein>
<dbReference type="Proteomes" id="UP000289152">
    <property type="component" value="Unassembled WGS sequence"/>
</dbReference>
<evidence type="ECO:0000256" key="1">
    <source>
        <dbReference type="SAM" id="MobiDB-lite"/>
    </source>
</evidence>
<organism evidence="2 3">
    <name type="scientific">Tremella mesenterica</name>
    <name type="common">Jelly fungus</name>
    <dbReference type="NCBI Taxonomy" id="5217"/>
    <lineage>
        <taxon>Eukaryota</taxon>
        <taxon>Fungi</taxon>
        <taxon>Dikarya</taxon>
        <taxon>Basidiomycota</taxon>
        <taxon>Agaricomycotina</taxon>
        <taxon>Tremellomycetes</taxon>
        <taxon>Tremellales</taxon>
        <taxon>Tremellaceae</taxon>
        <taxon>Tremella</taxon>
    </lineage>
</organism>
<feature type="region of interest" description="Disordered" evidence="1">
    <location>
        <begin position="18"/>
        <end position="42"/>
    </location>
</feature>
<evidence type="ECO:0000313" key="3">
    <source>
        <dbReference type="Proteomes" id="UP000289152"/>
    </source>
</evidence>
<feature type="compositionally biased region" description="Low complexity" evidence="1">
    <location>
        <begin position="463"/>
        <end position="482"/>
    </location>
</feature>
<dbReference type="EMBL" id="SDIL01000013">
    <property type="protein sequence ID" value="RXK40978.1"/>
    <property type="molecule type" value="Genomic_DNA"/>
</dbReference>
<gene>
    <name evidence="2" type="ORF">M231_01826</name>
</gene>
<feature type="region of interest" description="Disordered" evidence="1">
    <location>
        <begin position="80"/>
        <end position="104"/>
    </location>
</feature>
<reference evidence="2 3" key="1">
    <citation type="submission" date="2016-06" db="EMBL/GenBank/DDBJ databases">
        <title>Evolution of pathogenesis and genome organization in the Tremellales.</title>
        <authorList>
            <person name="Cuomo C."/>
            <person name="Litvintseva A."/>
            <person name="Heitman J."/>
            <person name="Chen Y."/>
            <person name="Sun S."/>
            <person name="Springer D."/>
            <person name="Dromer F."/>
            <person name="Young S."/>
            <person name="Zeng Q."/>
            <person name="Chapman S."/>
            <person name="Gujja S."/>
            <person name="Saif S."/>
            <person name="Birren B."/>
        </authorList>
    </citation>
    <scope>NUCLEOTIDE SEQUENCE [LARGE SCALE GENOMIC DNA]</scope>
    <source>
        <strain evidence="2 3">ATCC 28783</strain>
    </source>
</reference>
<dbReference type="InParanoid" id="A0A4Q1BSP2"/>
<feature type="compositionally biased region" description="Low complexity" evidence="1">
    <location>
        <begin position="33"/>
        <end position="42"/>
    </location>
</feature>
<feature type="compositionally biased region" description="Polar residues" evidence="1">
    <location>
        <begin position="80"/>
        <end position="92"/>
    </location>
</feature>
<name>A0A4Q1BSP2_TREME</name>
<feature type="compositionally biased region" description="Basic and acidic residues" evidence="1">
    <location>
        <begin position="375"/>
        <end position="389"/>
    </location>
</feature>
<feature type="region of interest" description="Disordered" evidence="1">
    <location>
        <begin position="437"/>
        <end position="482"/>
    </location>
</feature>
<dbReference type="AlphaFoldDB" id="A0A4Q1BSP2"/>
<evidence type="ECO:0000313" key="2">
    <source>
        <dbReference type="EMBL" id="RXK40978.1"/>
    </source>
</evidence>
<dbReference type="VEuPathDB" id="FungiDB:TREMEDRAFT_60545"/>
<keyword evidence="3" id="KW-1185">Reference proteome</keyword>
<comment type="caution">
    <text evidence="2">The sequence shown here is derived from an EMBL/GenBank/DDBJ whole genome shotgun (WGS) entry which is preliminary data.</text>
</comment>
<proteinExistence type="predicted"/>
<accession>A0A4Q1BSP2</accession>
<sequence length="482" mass="50879">MDQSASETAAIRGLAAVTAANKSSAAPSTAQEPATPSSASSLSLIHPGSISSGLAQLGNIANYPTHGVLQGVHVPSANDHWTGNVYTPNRQVTRPPEPAEMSHPPSNMARLQLLNRSSGVGLSRNAPRGGSSVIARSISAGQKGAKGSVKLGERRRIMLILDKNLIGIDQLHFGGPHEFDLLWDLCESIGAVVACSPISREDGPAEVQKAVRAAFPQYGTLLLNHGFSWATLSRNQQYFLPAADSGSVSGHLLSEFYVKQPCAIIYSNSDHPNPNFSIRVREALAPRAEEPASPGSDSIMIACSKCDNLFDAGVIIQHSLACSKTKKRKSNREDGAPLVKDEPTTPSPFSYDGMRSDRPIIIPSSADSTPAAKKAKVDSVGKGKSRGSENQDPLSDILEGGSGQADDGDGFGDGELNEHHSSQINLLSLFEDGDDFVPMRFQPGDEEPVLASTSGVAPITAVSSQTGRRMTRSSSRAAPSTR</sequence>
<feature type="region of interest" description="Disordered" evidence="1">
    <location>
        <begin position="325"/>
        <end position="423"/>
    </location>
</feature>